<evidence type="ECO:0000259" key="2">
    <source>
        <dbReference type="Pfam" id="PF25056"/>
    </source>
</evidence>
<evidence type="ECO:0000313" key="4">
    <source>
        <dbReference type="Proteomes" id="UP000652763"/>
    </source>
</evidence>
<name>A0ABR8YFS2_9MICC</name>
<dbReference type="Pfam" id="PF25056">
    <property type="entry name" value="DUF7793"/>
    <property type="match status" value="1"/>
</dbReference>
<sequence length="147" mass="14802">MTVMGGSAPAPGAADPLGSGRQGEEIPAAAEGYAEVCQDDGFISMVLPPGAVITGGIAARAAAEFQELAGTADKPLLLELTGIESITRSARTVFGSARSASAVAVVGSTQVDRVIANFLLGGDLPPCPTKYFSSRHDALAWLGSRAG</sequence>
<comment type="caution">
    <text evidence="3">The sequence shown here is derived from an EMBL/GenBank/DDBJ whole genome shotgun (WGS) entry which is preliminary data.</text>
</comment>
<evidence type="ECO:0000313" key="3">
    <source>
        <dbReference type="EMBL" id="MBD8043053.1"/>
    </source>
</evidence>
<dbReference type="Proteomes" id="UP000652763">
    <property type="component" value="Unassembled WGS sequence"/>
</dbReference>
<feature type="domain" description="DUF7793" evidence="2">
    <location>
        <begin position="40"/>
        <end position="142"/>
    </location>
</feature>
<dbReference type="Gene3D" id="3.40.970.30">
    <property type="entry name" value="yp_829618.1 like domains"/>
    <property type="match status" value="1"/>
</dbReference>
<dbReference type="Gene3D" id="3.40.1680.10">
    <property type="entry name" value="yp_829618.1 domain like"/>
    <property type="match status" value="1"/>
</dbReference>
<proteinExistence type="predicted"/>
<dbReference type="RefSeq" id="WP_191745998.1">
    <property type="nucleotide sequence ID" value="NZ_JACSQC010000002.1"/>
</dbReference>
<protein>
    <submittedName>
        <fullName evidence="3">STAS/SEC14 domain-containing protein</fullName>
    </submittedName>
</protein>
<keyword evidence="4" id="KW-1185">Reference proteome</keyword>
<dbReference type="EMBL" id="JACSQC010000002">
    <property type="protein sequence ID" value="MBD8043053.1"/>
    <property type="molecule type" value="Genomic_DNA"/>
</dbReference>
<feature type="compositionally biased region" description="Low complexity" evidence="1">
    <location>
        <begin position="1"/>
        <end position="19"/>
    </location>
</feature>
<feature type="region of interest" description="Disordered" evidence="1">
    <location>
        <begin position="1"/>
        <end position="25"/>
    </location>
</feature>
<accession>A0ABR8YFS2</accession>
<reference evidence="3 4" key="1">
    <citation type="submission" date="2020-08" db="EMBL/GenBank/DDBJ databases">
        <title>A Genomic Blueprint of the Chicken Gut Microbiome.</title>
        <authorList>
            <person name="Gilroy R."/>
            <person name="Ravi A."/>
            <person name="Getino M."/>
            <person name="Pursley I."/>
            <person name="Horton D.L."/>
            <person name="Alikhan N.-F."/>
            <person name="Baker D."/>
            <person name="Gharbi K."/>
            <person name="Hall N."/>
            <person name="Watson M."/>
            <person name="Adriaenssens E.M."/>
            <person name="Foster-Nyarko E."/>
            <person name="Jarju S."/>
            <person name="Secka A."/>
            <person name="Antonio M."/>
            <person name="Oren A."/>
            <person name="Chaudhuri R."/>
            <person name="La Ragione R.M."/>
            <person name="Hildebrand F."/>
            <person name="Pallen M.J."/>
        </authorList>
    </citation>
    <scope>NUCLEOTIDE SEQUENCE [LARGE SCALE GENOMIC DNA]</scope>
    <source>
        <strain evidence="3 4">Sa2BUA2</strain>
    </source>
</reference>
<organism evidence="3 4">
    <name type="scientific">Arthrobacter pullicola</name>
    <dbReference type="NCBI Taxonomy" id="2762224"/>
    <lineage>
        <taxon>Bacteria</taxon>
        <taxon>Bacillati</taxon>
        <taxon>Actinomycetota</taxon>
        <taxon>Actinomycetes</taxon>
        <taxon>Micrococcales</taxon>
        <taxon>Micrococcaceae</taxon>
        <taxon>Arthrobacter</taxon>
    </lineage>
</organism>
<evidence type="ECO:0000256" key="1">
    <source>
        <dbReference type="SAM" id="MobiDB-lite"/>
    </source>
</evidence>
<gene>
    <name evidence="3" type="ORF">H9638_04425</name>
</gene>
<dbReference type="InterPro" id="IPR056695">
    <property type="entry name" value="DUF7793"/>
</dbReference>